<dbReference type="OrthoDB" id="9813965at2"/>
<dbReference type="InterPro" id="IPR049740">
    <property type="entry name" value="CopZ"/>
</dbReference>
<dbReference type="SUPFAM" id="SSF55008">
    <property type="entry name" value="HMA, heavy metal-associated domain"/>
    <property type="match status" value="1"/>
</dbReference>
<sequence length="68" mass="7223">MQSVIKVDGMACDHCVKAITNALKALPGIGSVVVDLKAGTVAVEYDSSQSKLDQIKSVIEEQGYDIIE</sequence>
<organism evidence="4 5">
    <name type="scientific">Lachnotalea glycerini</name>
    <dbReference type="NCBI Taxonomy" id="1763509"/>
    <lineage>
        <taxon>Bacteria</taxon>
        <taxon>Bacillati</taxon>
        <taxon>Bacillota</taxon>
        <taxon>Clostridia</taxon>
        <taxon>Lachnospirales</taxon>
        <taxon>Lachnospiraceae</taxon>
        <taxon>Lachnotalea</taxon>
    </lineage>
</organism>
<name>A0A371JBE5_9FIRM</name>
<proteinExistence type="predicted"/>
<evidence type="ECO:0000256" key="2">
    <source>
        <dbReference type="ARBA" id="ARBA00022723"/>
    </source>
</evidence>
<dbReference type="CDD" id="cd00371">
    <property type="entry name" value="HMA"/>
    <property type="match status" value="1"/>
</dbReference>
<dbReference type="NCBIfam" id="NF033795">
    <property type="entry name" value="chaper_CopZ_Bs"/>
    <property type="match status" value="1"/>
</dbReference>
<dbReference type="PANTHER" id="PTHR46594">
    <property type="entry name" value="P-TYPE CATION-TRANSPORTING ATPASE"/>
    <property type="match status" value="1"/>
</dbReference>
<dbReference type="FunFam" id="3.30.70.100:FF:000001">
    <property type="entry name" value="ATPase copper transporting beta"/>
    <property type="match status" value="1"/>
</dbReference>
<accession>A0A371JBE5</accession>
<evidence type="ECO:0000259" key="3">
    <source>
        <dbReference type="PROSITE" id="PS50846"/>
    </source>
</evidence>
<dbReference type="PROSITE" id="PS01047">
    <property type="entry name" value="HMA_1"/>
    <property type="match status" value="1"/>
</dbReference>
<evidence type="ECO:0000313" key="4">
    <source>
        <dbReference type="EMBL" id="RDY30079.1"/>
    </source>
</evidence>
<dbReference type="InterPro" id="IPR036163">
    <property type="entry name" value="HMA_dom_sf"/>
</dbReference>
<dbReference type="PROSITE" id="PS50846">
    <property type="entry name" value="HMA_2"/>
    <property type="match status" value="1"/>
</dbReference>
<dbReference type="InterPro" id="IPR006121">
    <property type="entry name" value="HMA_dom"/>
</dbReference>
<dbReference type="Gene3D" id="3.30.70.100">
    <property type="match status" value="1"/>
</dbReference>
<comment type="caution">
    <text evidence="4">The sequence shown here is derived from an EMBL/GenBank/DDBJ whole genome shotgun (WGS) entry which is preliminary data.</text>
</comment>
<dbReference type="Pfam" id="PF00403">
    <property type="entry name" value="HMA"/>
    <property type="match status" value="1"/>
</dbReference>
<dbReference type="Proteomes" id="UP000216411">
    <property type="component" value="Unassembled WGS sequence"/>
</dbReference>
<reference evidence="4 5" key="1">
    <citation type="journal article" date="2017" name="Genome Announc.">
        <title>Draft Genome Sequence of a Sporulating and Motile Strain of Lachnotalea glycerini Isolated from Water in Quebec City, Canada.</title>
        <authorList>
            <person name="Maheux A.F."/>
            <person name="Boudreau D.K."/>
            <person name="Berube E."/>
            <person name="Boissinot M."/>
            <person name="Raymond F."/>
            <person name="Brodeur S."/>
            <person name="Corbeil J."/>
            <person name="Isabel S."/>
            <person name="Omar R.F."/>
            <person name="Bergeron M.G."/>
        </authorList>
    </citation>
    <scope>NUCLEOTIDE SEQUENCE [LARGE SCALE GENOMIC DNA]</scope>
    <source>
        <strain evidence="4 5">CCRI-19302</strain>
    </source>
</reference>
<dbReference type="EMBL" id="NOKA02000050">
    <property type="protein sequence ID" value="RDY30079.1"/>
    <property type="molecule type" value="Genomic_DNA"/>
</dbReference>
<evidence type="ECO:0000313" key="5">
    <source>
        <dbReference type="Proteomes" id="UP000216411"/>
    </source>
</evidence>
<evidence type="ECO:0000256" key="1">
    <source>
        <dbReference type="ARBA" id="ARBA00015313"/>
    </source>
</evidence>
<dbReference type="AlphaFoldDB" id="A0A371JBE5"/>
<dbReference type="PANTHER" id="PTHR46594:SF4">
    <property type="entry name" value="P-TYPE CATION-TRANSPORTING ATPASE"/>
    <property type="match status" value="1"/>
</dbReference>
<keyword evidence="5" id="KW-1185">Reference proteome</keyword>
<keyword evidence="2" id="KW-0479">Metal-binding</keyword>
<dbReference type="GO" id="GO:0046872">
    <property type="term" value="F:metal ion binding"/>
    <property type="evidence" value="ECO:0007669"/>
    <property type="project" value="UniProtKB-KW"/>
</dbReference>
<dbReference type="InterPro" id="IPR017969">
    <property type="entry name" value="Heavy-metal-associated_CS"/>
</dbReference>
<feature type="domain" description="HMA" evidence="3">
    <location>
        <begin position="1"/>
        <end position="67"/>
    </location>
</feature>
<gene>
    <name evidence="4" type="ORF">CG710_016620</name>
</gene>
<protein>
    <recommendedName>
        <fullName evidence="1">Copper chaperone CopZ</fullName>
    </recommendedName>
</protein>